<dbReference type="Gene3D" id="3.30.1490.20">
    <property type="entry name" value="ATP-grasp fold, A domain"/>
    <property type="match status" value="1"/>
</dbReference>
<dbReference type="Gene3D" id="1.10.8.280">
    <property type="entry name" value="ABC transporter ATPase domain-like"/>
    <property type="match status" value="1"/>
</dbReference>
<keyword evidence="12" id="KW-0238">DNA-binding</keyword>
<evidence type="ECO:0000256" key="14">
    <source>
        <dbReference type="SAM" id="MobiDB-lite"/>
    </source>
</evidence>
<evidence type="ECO:0000256" key="5">
    <source>
        <dbReference type="ARBA" id="ARBA00022741"/>
    </source>
</evidence>
<keyword evidence="5" id="KW-0547">Nucleotide-binding</keyword>
<dbReference type="GO" id="GO:0008270">
    <property type="term" value="F:zinc ion binding"/>
    <property type="evidence" value="ECO:0007669"/>
    <property type="project" value="UniProtKB-KW"/>
</dbReference>
<dbReference type="PANTHER" id="PTHR43152:SF3">
    <property type="entry name" value="UVRABC SYSTEM PROTEIN A"/>
    <property type="match status" value="1"/>
</dbReference>
<evidence type="ECO:0000256" key="13">
    <source>
        <dbReference type="ARBA" id="ARBA00023204"/>
    </source>
</evidence>
<dbReference type="CDD" id="cd03271">
    <property type="entry name" value="ABC_UvrA_II"/>
    <property type="match status" value="1"/>
</dbReference>
<keyword evidence="6" id="KW-0227">DNA damage</keyword>
<dbReference type="InterPro" id="IPR003593">
    <property type="entry name" value="AAA+_ATPase"/>
</dbReference>
<protein>
    <submittedName>
        <fullName evidence="16">Excinuclease ABC subunit UvrA</fullName>
        <ecNumber evidence="16">3.1.25.-</ecNumber>
    </submittedName>
</protein>
<dbReference type="GO" id="GO:0005524">
    <property type="term" value="F:ATP binding"/>
    <property type="evidence" value="ECO:0007669"/>
    <property type="project" value="UniProtKB-KW"/>
</dbReference>
<keyword evidence="8" id="KW-0863">Zinc-finger</keyword>
<name>A0ABD5V1Q5_9EURY</name>
<evidence type="ECO:0000256" key="4">
    <source>
        <dbReference type="ARBA" id="ARBA00022737"/>
    </source>
</evidence>
<dbReference type="GO" id="GO:0004518">
    <property type="term" value="F:nuclease activity"/>
    <property type="evidence" value="ECO:0007669"/>
    <property type="project" value="UniProtKB-KW"/>
</dbReference>
<keyword evidence="3" id="KW-0479">Metal-binding</keyword>
<feature type="region of interest" description="Disordered" evidence="14">
    <location>
        <begin position="239"/>
        <end position="261"/>
    </location>
</feature>
<keyword evidence="13" id="KW-0234">DNA repair</keyword>
<comment type="caution">
    <text evidence="16">The sequence shown here is derived from an EMBL/GenBank/DDBJ whole genome shotgun (WGS) entry which is preliminary data.</text>
</comment>
<evidence type="ECO:0000256" key="7">
    <source>
        <dbReference type="ARBA" id="ARBA00022769"/>
    </source>
</evidence>
<accession>A0ABD5V1Q5</accession>
<keyword evidence="9" id="KW-0862">Zinc</keyword>
<dbReference type="SUPFAM" id="SSF52540">
    <property type="entry name" value="P-loop containing nucleoside triphosphate hydrolases"/>
    <property type="match status" value="2"/>
</dbReference>
<dbReference type="PROSITE" id="PS00211">
    <property type="entry name" value="ABC_TRANSPORTER_1"/>
    <property type="match status" value="2"/>
</dbReference>
<dbReference type="PROSITE" id="PS50893">
    <property type="entry name" value="ABC_TRANSPORTER_2"/>
    <property type="match status" value="1"/>
</dbReference>
<dbReference type="InterPro" id="IPR027417">
    <property type="entry name" value="P-loop_NTPase"/>
</dbReference>
<dbReference type="PANTHER" id="PTHR43152">
    <property type="entry name" value="UVRABC SYSTEM PROTEIN A"/>
    <property type="match status" value="1"/>
</dbReference>
<dbReference type="Gene3D" id="1.20.1580.10">
    <property type="entry name" value="ABC transporter ATPase like domain"/>
    <property type="match status" value="2"/>
</dbReference>
<keyword evidence="4" id="KW-0677">Repeat</keyword>
<feature type="domain" description="ABC transporter" evidence="15">
    <location>
        <begin position="620"/>
        <end position="957"/>
    </location>
</feature>
<organism evidence="16 17">
    <name type="scientific">Halalkalicoccus tibetensis</name>
    <dbReference type="NCBI Taxonomy" id="175632"/>
    <lineage>
        <taxon>Archaea</taxon>
        <taxon>Methanobacteriati</taxon>
        <taxon>Methanobacteriota</taxon>
        <taxon>Stenosarchaea group</taxon>
        <taxon>Halobacteria</taxon>
        <taxon>Halobacteriales</taxon>
        <taxon>Halococcaceae</taxon>
        <taxon>Halalkalicoccus</taxon>
    </lineage>
</organism>
<dbReference type="AlphaFoldDB" id="A0ABD5V1Q5"/>
<dbReference type="EMBL" id="JBHSXQ010000002">
    <property type="protein sequence ID" value="MFC6904881.1"/>
    <property type="molecule type" value="Genomic_DNA"/>
</dbReference>
<proteinExistence type="predicted"/>
<dbReference type="GO" id="GO:0005737">
    <property type="term" value="C:cytoplasm"/>
    <property type="evidence" value="ECO:0007669"/>
    <property type="project" value="UniProtKB-SubCell"/>
</dbReference>
<evidence type="ECO:0000313" key="17">
    <source>
        <dbReference type="Proteomes" id="UP001596312"/>
    </source>
</evidence>
<keyword evidence="17" id="KW-1185">Reference proteome</keyword>
<evidence type="ECO:0000256" key="10">
    <source>
        <dbReference type="ARBA" id="ARBA00022840"/>
    </source>
</evidence>
<keyword evidence="16" id="KW-0378">Hydrolase</keyword>
<evidence type="ECO:0000256" key="3">
    <source>
        <dbReference type="ARBA" id="ARBA00022723"/>
    </source>
</evidence>
<evidence type="ECO:0000259" key="15">
    <source>
        <dbReference type="PROSITE" id="PS50893"/>
    </source>
</evidence>
<evidence type="ECO:0000256" key="12">
    <source>
        <dbReference type="ARBA" id="ARBA00023125"/>
    </source>
</evidence>
<dbReference type="NCBIfam" id="NF001503">
    <property type="entry name" value="PRK00349.1"/>
    <property type="match status" value="1"/>
</dbReference>
<dbReference type="Pfam" id="PF17760">
    <property type="entry name" value="UvrA_inter"/>
    <property type="match status" value="1"/>
</dbReference>
<dbReference type="RefSeq" id="WP_340603396.1">
    <property type="nucleotide sequence ID" value="NZ_JBBMXV010000002.1"/>
</dbReference>
<dbReference type="NCBIfam" id="TIGR00630">
    <property type="entry name" value="uvra"/>
    <property type="match status" value="1"/>
</dbReference>
<keyword evidence="11" id="KW-0267">Excision nuclease</keyword>
<dbReference type="InterPro" id="IPR003439">
    <property type="entry name" value="ABC_transporter-like_ATP-bd"/>
</dbReference>
<reference evidence="16 17" key="1">
    <citation type="journal article" date="2019" name="Int. J. Syst. Evol. Microbiol.">
        <title>The Global Catalogue of Microorganisms (GCM) 10K type strain sequencing project: providing services to taxonomists for standard genome sequencing and annotation.</title>
        <authorList>
            <consortium name="The Broad Institute Genomics Platform"/>
            <consortium name="The Broad Institute Genome Sequencing Center for Infectious Disease"/>
            <person name="Wu L."/>
            <person name="Ma J."/>
        </authorList>
    </citation>
    <scope>NUCLEOTIDE SEQUENCE [LARGE SCALE GENOMIC DNA]</scope>
    <source>
        <strain evidence="16 17">CGMCC 1.3240</strain>
    </source>
</reference>
<dbReference type="InterPro" id="IPR017871">
    <property type="entry name" value="ABC_transporter-like_CS"/>
</dbReference>
<keyword evidence="7" id="KW-0228">DNA excision</keyword>
<dbReference type="GO" id="GO:0003677">
    <property type="term" value="F:DNA binding"/>
    <property type="evidence" value="ECO:0007669"/>
    <property type="project" value="UniProtKB-KW"/>
</dbReference>
<evidence type="ECO:0000313" key="16">
    <source>
        <dbReference type="EMBL" id="MFC6904881.1"/>
    </source>
</evidence>
<dbReference type="SMART" id="SM00382">
    <property type="entry name" value="AAA"/>
    <property type="match status" value="2"/>
</dbReference>
<sequence length="984" mass="108637">MSRDFIEVKGAEEHNLKDLDVSIPREEFTVVTGLSGSGKSSLAFETIYAEGQRRYIESLSAYARNFLGQMDKPQVESVEGLSPAISIDQKNAANNPRSTVGTVTELHDYLRLLYARVGTQYDPVTGEEVGEQSAQDMVNQILSLPEGTRAMIAAPVARDQKGAFEDLFEELVSEGYSRVEVDGESYDLTLEKPDLDKNYDHTIDVIVDRIEIAPDARSRIADSVETALEETDGVLKLIVPDPPEGMELGSNTRSTGSLAGEGDDRVTIEFSEELGNPNSDFRFSAIETRSFSFNSPYGACPDCEGLGKTKEVDEELVVRDPSKPIKHVFEPWSYNRSYYRTRLDAVAEHFGVSPSTPFEELSKDQQRQFLHGTDRQVTFERSTRNGTRRKQKRFEGVIPNLDRRHVETDSDSTREHIEDYMAVTECPACEGTRLKEQSRHVLVGDTAITEVNRMSIGDALSHFEGMEADLTERELTIAEEILKEIRARLGFMEEVGLEYLTLDREASSLSGGESQRIRLATQVGSGLVGVLYVLDEPSIGLHQRDNDRLLNTLEGLRDLGNTLIVVEHDEATMRRADTIVDMGPGPGKRGGEVVAQGDFDEICAAEGSITGDYLSGRKAIPVPDERRGFEETLTIRGARQHNLKDLDVEIPVGAFTAITGVSGSGKSTLMFEILYKALAREMNDNTSVDPGDHDAVEGIENVEKVRLIDQSPIGRTPRSNPATYTGVFDYIRELFAETSLAKQRGYEKGRFSFNVKGGRCEECGGQGTVKIEMNFLSDVYVPCEACGGSRYNDATLDVEYKGETIADVLDMSVEEALDFFEHDTRLKSRLQLLSDVGLDYMRLGQPSTTLSGGEAQRIKLAEELGKRDTGDTLYLLDEPTTGLHSEDERKLIDVLQRLVDGGNSVVVVEHELDLVKNADHIVDLGPEGGENGGEVVAEGTPEEVAEIDASHTGRYLRDLLPAVDIEGPRSDERPEPATAPMDDD</sequence>
<dbReference type="Gene3D" id="3.40.50.300">
    <property type="entry name" value="P-loop containing nucleotide triphosphate hydrolases"/>
    <property type="match status" value="2"/>
</dbReference>
<keyword evidence="2" id="KW-0963">Cytoplasm</keyword>
<dbReference type="GO" id="GO:0016787">
    <property type="term" value="F:hydrolase activity"/>
    <property type="evidence" value="ECO:0007669"/>
    <property type="project" value="UniProtKB-KW"/>
</dbReference>
<dbReference type="InterPro" id="IPR013815">
    <property type="entry name" value="ATP_grasp_subdomain_1"/>
</dbReference>
<evidence type="ECO:0000256" key="9">
    <source>
        <dbReference type="ARBA" id="ARBA00022833"/>
    </source>
</evidence>
<dbReference type="InterPro" id="IPR041102">
    <property type="entry name" value="UvrA_inter"/>
</dbReference>
<comment type="subcellular location">
    <subcellularLocation>
        <location evidence="1">Cytoplasm</location>
    </subcellularLocation>
</comment>
<gene>
    <name evidence="16" type="primary">uvrA</name>
    <name evidence="16" type="ORF">ACFQGH_06665</name>
</gene>
<dbReference type="InterPro" id="IPR041552">
    <property type="entry name" value="UvrA_DNA-bd"/>
</dbReference>
<keyword evidence="10" id="KW-0067">ATP-binding</keyword>
<dbReference type="GO" id="GO:0006281">
    <property type="term" value="P:DNA repair"/>
    <property type="evidence" value="ECO:0007669"/>
    <property type="project" value="UniProtKB-KW"/>
</dbReference>
<feature type="compositionally biased region" description="Basic and acidic residues" evidence="14">
    <location>
        <begin position="966"/>
        <end position="975"/>
    </location>
</feature>
<evidence type="ECO:0000256" key="2">
    <source>
        <dbReference type="ARBA" id="ARBA00022490"/>
    </source>
</evidence>
<dbReference type="Proteomes" id="UP001596312">
    <property type="component" value="Unassembled WGS sequence"/>
</dbReference>
<feature type="region of interest" description="Disordered" evidence="14">
    <location>
        <begin position="961"/>
        <end position="984"/>
    </location>
</feature>
<evidence type="ECO:0000256" key="11">
    <source>
        <dbReference type="ARBA" id="ARBA00022881"/>
    </source>
</evidence>
<dbReference type="InterPro" id="IPR004602">
    <property type="entry name" value="UvrA"/>
</dbReference>
<dbReference type="EC" id="3.1.25.-" evidence="16"/>
<evidence type="ECO:0000256" key="1">
    <source>
        <dbReference type="ARBA" id="ARBA00004496"/>
    </source>
</evidence>
<dbReference type="Pfam" id="PF17755">
    <property type="entry name" value="UvrA_DNA-bind"/>
    <property type="match status" value="1"/>
</dbReference>
<evidence type="ECO:0000256" key="8">
    <source>
        <dbReference type="ARBA" id="ARBA00022771"/>
    </source>
</evidence>
<dbReference type="FunFam" id="1.20.1580.10:FF:000002">
    <property type="entry name" value="UvrABC system protein A"/>
    <property type="match status" value="1"/>
</dbReference>
<evidence type="ECO:0000256" key="6">
    <source>
        <dbReference type="ARBA" id="ARBA00022763"/>
    </source>
</evidence>